<reference evidence="10" key="2">
    <citation type="submission" date="2015-08" db="UniProtKB">
        <authorList>
            <consortium name="WormBaseParasite"/>
        </authorList>
    </citation>
    <scope>IDENTIFICATION</scope>
</reference>
<dbReference type="PRINTS" id="PR00237">
    <property type="entry name" value="GPCRRHODOPSN"/>
</dbReference>
<dbReference type="SUPFAM" id="SSF81321">
    <property type="entry name" value="Family A G protein-coupled receptor-like"/>
    <property type="match status" value="1"/>
</dbReference>
<evidence type="ECO:0000256" key="2">
    <source>
        <dbReference type="ARBA" id="ARBA00022692"/>
    </source>
</evidence>
<evidence type="ECO:0000256" key="1">
    <source>
        <dbReference type="ARBA" id="ARBA00004370"/>
    </source>
</evidence>
<feature type="compositionally biased region" description="Polar residues" evidence="6">
    <location>
        <begin position="660"/>
        <end position="669"/>
    </location>
</feature>
<keyword evidence="5" id="KW-0807">Transducer</keyword>
<evidence type="ECO:0000256" key="7">
    <source>
        <dbReference type="SAM" id="Phobius"/>
    </source>
</evidence>
<feature type="compositionally biased region" description="Low complexity" evidence="6">
    <location>
        <begin position="1009"/>
        <end position="1019"/>
    </location>
</feature>
<dbReference type="Proteomes" id="UP000035680">
    <property type="component" value="Unassembled WGS sequence"/>
</dbReference>
<feature type="region of interest" description="Disordered" evidence="6">
    <location>
        <begin position="998"/>
        <end position="1025"/>
    </location>
</feature>
<evidence type="ECO:0000256" key="3">
    <source>
        <dbReference type="ARBA" id="ARBA00022989"/>
    </source>
</evidence>
<feature type="domain" description="G-protein coupled receptors family 1 profile" evidence="8">
    <location>
        <begin position="18"/>
        <end position="283"/>
    </location>
</feature>
<keyword evidence="2 5" id="KW-0812">Transmembrane</keyword>
<comment type="subcellular location">
    <subcellularLocation>
        <location evidence="1">Membrane</location>
    </subcellularLocation>
</comment>
<evidence type="ECO:0000256" key="6">
    <source>
        <dbReference type="SAM" id="MobiDB-lite"/>
    </source>
</evidence>
<feature type="transmembrane region" description="Helical" evidence="7">
    <location>
        <begin position="36"/>
        <end position="59"/>
    </location>
</feature>
<dbReference type="GO" id="GO:0016020">
    <property type="term" value="C:membrane"/>
    <property type="evidence" value="ECO:0007669"/>
    <property type="project" value="UniProtKB-SubCell"/>
</dbReference>
<dbReference type="InterPro" id="IPR017452">
    <property type="entry name" value="GPCR_Rhodpsn_7TM"/>
</dbReference>
<dbReference type="PROSITE" id="PS00237">
    <property type="entry name" value="G_PROTEIN_RECEP_F1_1"/>
    <property type="match status" value="1"/>
</dbReference>
<sequence>MDNQYTYMVVLLIIICTGIVGNICSFLVYTRYATSINILLTALSVIDICLLTLATPVFVLPFMHRIFMEDSFQAYVLQYIYPLNCISQTCSVYVMVFITIERWTAISKPLQVRSWCTTKSAKIILIGVIIFATIYNIPRFLEYEIIKDNEGHTTYKRTLRDTVLHPNYMVYYYTLLYLLTHFCIPFAAIIFFNSHVIFIILKQKKARLNFTSQQRKEIKTTVMLIIVTIMFAICNVLTFIMNLWENINPTLFSDPKTLTMAYMFNDLANFLVILNSASTFIIYFLFSEKYRILLFDIFHYGCSKTKGENYYNSTFSRSHSMRHQSSIYGRISSKKSSTSLTSANDNFKRLNSINNNRLSVNSQDIPFKCDLSRDQKSITPIYEANKEYPNTRTLSVQNKNQQLNILPKLYFTPKTCNITLKIAKISIRIVTCVIISFIFFIYRAILKYLICIYIPMDSDSELQICEQPETSDLMDEKYSPANFQKGNEEQIENSCDNVKININKGDEIPKVCPSFSKVDKTEDQPDCNSDLVVKNNITSKFQNDSKNIMKKKSQSTNRKFLTPLMKNALKQSRQEVSLLDRTKKTEKKDQNITIAKSIDLVEKVEAKPNRVRSAICIDASEAPPMKMAKKPKPSNSLLNKITNIKQNSSSKSLPKTSLPATSGSSVESTKLNRLPSNLVISNLKKQYNCSKEEAVRKFVEKCRENNSKVDNASNAEDNKLRVQADEMPWIPNFIFPDRNQFTSLSDADHKRYVAIIMNLINQNPEFRFVHNVTELKDFDNRLLSERKLFHKISFEAIDSKKKSCYRFKLPSWNKMMYSFTEARSKDLKKFSKDDYEVIDNYEFNSNMEALSLSTLRIHEESRGDGVVINIPDLRKKCIFNSKTIHEKKKFYNVNSINADKNAEVISSTHDARVLMDATTFSRLLVGKWGCDNLDYSFPINVAQEFVDGGLENIVTISKPVPSSPPSTRTLAYKFMKYVVKSAVDKSYFNVPKEVVNDSQNESETNDFAPSSPFFPTSPTRANDDSTQNIVEHTNEKKADSDSNYHRGKIYHILNLNTGTSDPNFNILVRSNCAEKDCFGKRLSVSHHVEYFPEIGAENLFPEEIVRNYIKCFFKGANHAAIFRVHNSSYNVLQKEFIDLHTLQNRVYSECLHIWKNGLQKVRNILMKLMTVSGGEYLLEEDDNSFKLFSKTIPIEDDTENVQMELRKALQRSNQEDDMIRSGALNSSGIFNGVSYHVPLMWNFVLSRIPGSLPKRKKNVNQDTFHSNKGKHKKKFINN</sequence>
<dbReference type="GO" id="GO:0008528">
    <property type="term" value="F:G protein-coupled peptide receptor activity"/>
    <property type="evidence" value="ECO:0007669"/>
    <property type="project" value="InterPro"/>
</dbReference>
<proteinExistence type="inferred from homology"/>
<evidence type="ECO:0000256" key="5">
    <source>
        <dbReference type="RuleBase" id="RU000688"/>
    </source>
</evidence>
<feature type="region of interest" description="Disordered" evidence="6">
    <location>
        <begin position="644"/>
        <end position="669"/>
    </location>
</feature>
<dbReference type="InterPro" id="IPR019535">
    <property type="entry name" value="ICE2_C"/>
</dbReference>
<keyword evidence="4 7" id="KW-0472">Membrane</keyword>
<feature type="region of interest" description="Disordered" evidence="6">
    <location>
        <begin position="1255"/>
        <end position="1278"/>
    </location>
</feature>
<organism evidence="9 10">
    <name type="scientific">Strongyloides venezuelensis</name>
    <name type="common">Threadworm</name>
    <dbReference type="NCBI Taxonomy" id="75913"/>
    <lineage>
        <taxon>Eukaryota</taxon>
        <taxon>Metazoa</taxon>
        <taxon>Ecdysozoa</taxon>
        <taxon>Nematoda</taxon>
        <taxon>Chromadorea</taxon>
        <taxon>Rhabditida</taxon>
        <taxon>Tylenchina</taxon>
        <taxon>Panagrolaimomorpha</taxon>
        <taxon>Strongyloidoidea</taxon>
        <taxon>Strongyloididae</taxon>
        <taxon>Strongyloides</taxon>
    </lineage>
</organism>
<keyword evidence="5" id="KW-0675">Receptor</keyword>
<name>A0A0K0FKN8_STRVS</name>
<accession>A0A0K0FKN8</accession>
<keyword evidence="3 7" id="KW-1133">Transmembrane helix</keyword>
<dbReference type="Pfam" id="PF10324">
    <property type="entry name" value="7TM_GPCR_Srw"/>
    <property type="match status" value="1"/>
</dbReference>
<feature type="transmembrane region" description="Helical" evidence="7">
    <location>
        <begin position="170"/>
        <end position="201"/>
    </location>
</feature>
<dbReference type="InterPro" id="IPR000276">
    <property type="entry name" value="GPCR_Rhodpsn"/>
</dbReference>
<feature type="compositionally biased region" description="Low complexity" evidence="6">
    <location>
        <begin position="648"/>
        <end position="659"/>
    </location>
</feature>
<protein>
    <submittedName>
        <fullName evidence="10">FMRFamide receptor (inferred by orthology to a D. melanogaster protein)</fullName>
    </submittedName>
</protein>
<feature type="compositionally biased region" description="Polar residues" evidence="6">
    <location>
        <begin position="998"/>
        <end position="1008"/>
    </location>
</feature>
<feature type="transmembrane region" description="Helical" evidence="7">
    <location>
        <begin position="267"/>
        <end position="286"/>
    </location>
</feature>
<comment type="similarity">
    <text evidence="5">Belongs to the G-protein coupled receptor 1 family.</text>
</comment>
<evidence type="ECO:0000313" key="10">
    <source>
        <dbReference type="WBParaSite" id="SVE_0960200.1"/>
    </source>
</evidence>
<keyword evidence="9" id="KW-1185">Reference proteome</keyword>
<feature type="transmembrane region" description="Helical" evidence="7">
    <location>
        <begin position="222"/>
        <end position="244"/>
    </location>
</feature>
<dbReference type="Gene3D" id="1.20.1070.10">
    <property type="entry name" value="Rhodopsin 7-helix transmembrane proteins"/>
    <property type="match status" value="1"/>
</dbReference>
<feature type="transmembrane region" description="Helical" evidence="7">
    <location>
        <begin position="429"/>
        <end position="450"/>
    </location>
</feature>
<dbReference type="WBParaSite" id="SVE_0960200.1">
    <property type="protein sequence ID" value="SVE_0960200.1"/>
    <property type="gene ID" value="SVE_0960200"/>
</dbReference>
<feature type="transmembrane region" description="Helical" evidence="7">
    <location>
        <begin position="6"/>
        <end position="29"/>
    </location>
</feature>
<dbReference type="AlphaFoldDB" id="A0A0K0FKN8"/>
<evidence type="ECO:0000256" key="4">
    <source>
        <dbReference type="ARBA" id="ARBA00023136"/>
    </source>
</evidence>
<dbReference type="GO" id="GO:0008023">
    <property type="term" value="C:transcription elongation factor complex"/>
    <property type="evidence" value="ECO:0007669"/>
    <property type="project" value="InterPro"/>
</dbReference>
<dbReference type="PROSITE" id="PS50262">
    <property type="entry name" value="G_PROTEIN_RECEP_F1_2"/>
    <property type="match status" value="1"/>
</dbReference>
<reference evidence="9" key="1">
    <citation type="submission" date="2014-07" db="EMBL/GenBank/DDBJ databases">
        <authorList>
            <person name="Martin A.A"/>
            <person name="De Silva N."/>
        </authorList>
    </citation>
    <scope>NUCLEOTIDE SEQUENCE</scope>
</reference>
<keyword evidence="5" id="KW-0297">G-protein coupled receptor</keyword>
<evidence type="ECO:0000259" key="8">
    <source>
        <dbReference type="PROSITE" id="PS50262"/>
    </source>
</evidence>
<feature type="transmembrane region" description="Helical" evidence="7">
    <location>
        <begin position="121"/>
        <end position="138"/>
    </location>
</feature>
<dbReference type="PANTHER" id="PTHR47323">
    <property type="entry name" value="FMRFAMIDE PEPTIDE RECEPTOR FAMILY-RELATED"/>
    <property type="match status" value="1"/>
</dbReference>
<dbReference type="InterPro" id="IPR053352">
    <property type="entry name" value="FMRFamide_rcpt"/>
</dbReference>
<feature type="transmembrane region" description="Helical" evidence="7">
    <location>
        <begin position="79"/>
        <end position="100"/>
    </location>
</feature>
<dbReference type="STRING" id="75913.A0A0K0FKN8"/>
<dbReference type="CDD" id="cd14978">
    <property type="entry name" value="7tmA_FMRFamide_R-like"/>
    <property type="match status" value="1"/>
</dbReference>
<dbReference type="InterPro" id="IPR019427">
    <property type="entry name" value="7TM_GPCR_serpentine_rcpt_Srw"/>
</dbReference>
<dbReference type="PANTHER" id="PTHR47323:SF4">
    <property type="entry name" value="FMRFAMIDE PEPTIDE RECEPTOR FRPR-18"/>
    <property type="match status" value="1"/>
</dbReference>
<evidence type="ECO:0000313" key="9">
    <source>
        <dbReference type="Proteomes" id="UP000035680"/>
    </source>
</evidence>
<feature type="compositionally biased region" description="Basic residues" evidence="6">
    <location>
        <begin position="1267"/>
        <end position="1278"/>
    </location>
</feature>
<dbReference type="Pfam" id="PF10505">
    <property type="entry name" value="NARG2_C"/>
    <property type="match status" value="1"/>
</dbReference>